<protein>
    <submittedName>
        <fullName evidence="1">Uncharacterized protein</fullName>
    </submittedName>
</protein>
<feature type="non-terminal residue" evidence="1">
    <location>
        <position position="1"/>
    </location>
</feature>
<dbReference type="AlphaFoldDB" id="A0A021VQQ8"/>
<proteinExistence type="predicted"/>
<dbReference type="OrthoDB" id="3254362at2"/>
<reference evidence="1 2" key="1">
    <citation type="submission" date="2014-01" db="EMBL/GenBank/DDBJ databases">
        <title>Actinotalea ferrariae CF5-4.</title>
        <authorList>
            <person name="Chen F."/>
            <person name="Li Y."/>
            <person name="Wang G."/>
        </authorList>
    </citation>
    <scope>NUCLEOTIDE SEQUENCE [LARGE SCALE GENOMIC DNA]</scope>
    <source>
        <strain evidence="1 2">CF5-4</strain>
    </source>
</reference>
<dbReference type="Proteomes" id="UP000019753">
    <property type="component" value="Unassembled WGS sequence"/>
</dbReference>
<evidence type="ECO:0000313" key="2">
    <source>
        <dbReference type="Proteomes" id="UP000019753"/>
    </source>
</evidence>
<comment type="caution">
    <text evidence="1">The sequence shown here is derived from an EMBL/GenBank/DDBJ whole genome shotgun (WGS) entry which is preliminary data.</text>
</comment>
<dbReference type="EMBL" id="AXCW01000086">
    <property type="protein sequence ID" value="EYR63539.1"/>
    <property type="molecule type" value="Genomic_DNA"/>
</dbReference>
<sequence>AQADALARRQAAEHTAARRLLADFVAAAQERGPAPVPLRARSYDGRHRYRTPLEGWYLRRNESVAVSTSGDFYVLGVPGSLRALVRGVVPVPADPPLVLGRGGRDGESVDLADALRAVLDGER</sequence>
<dbReference type="RefSeq" id="WP_034225641.1">
    <property type="nucleotide sequence ID" value="NZ_AXCW01000086.1"/>
</dbReference>
<accession>A0A021VQQ8</accession>
<gene>
    <name evidence="1" type="ORF">N866_19870</name>
</gene>
<name>A0A021VQQ8_9CELL</name>
<keyword evidence="2" id="KW-1185">Reference proteome</keyword>
<evidence type="ECO:0000313" key="1">
    <source>
        <dbReference type="EMBL" id="EYR63539.1"/>
    </source>
</evidence>
<organism evidence="1 2">
    <name type="scientific">Actinotalea ferrariae CF5-4</name>
    <dbReference type="NCBI Taxonomy" id="948458"/>
    <lineage>
        <taxon>Bacteria</taxon>
        <taxon>Bacillati</taxon>
        <taxon>Actinomycetota</taxon>
        <taxon>Actinomycetes</taxon>
        <taxon>Micrococcales</taxon>
        <taxon>Cellulomonadaceae</taxon>
        <taxon>Actinotalea</taxon>
    </lineage>
</organism>